<dbReference type="PROSITE" id="PS50935">
    <property type="entry name" value="SSB"/>
    <property type="match status" value="1"/>
</dbReference>
<dbReference type="InterPro" id="IPR000424">
    <property type="entry name" value="Primosome_PriB/ssb"/>
</dbReference>
<dbReference type="CDD" id="cd04496">
    <property type="entry name" value="SSB_OBF"/>
    <property type="match status" value="1"/>
</dbReference>
<feature type="compositionally biased region" description="Basic and acidic residues" evidence="4">
    <location>
        <begin position="148"/>
        <end position="157"/>
    </location>
</feature>
<sequence length="157" mass="17627">MNLNKVFIIGRVTSDIVLKATASNQPVTNFSVATNRTWTDKSGAKQESAEFHNIVCWGRQAEVASQFLTKGGLVMVEGRLQTRTWQDSNNQNRKTTEIVCERLQLGPRSQGQGAGIRQSADQQQPRKYPNTEPKEEIPEELPDVSLDDEIKPEDLPF</sequence>
<proteinExistence type="inferred from homology"/>
<dbReference type="GO" id="GO:0009295">
    <property type="term" value="C:nucleoid"/>
    <property type="evidence" value="ECO:0007669"/>
    <property type="project" value="TreeGrafter"/>
</dbReference>
<dbReference type="GO" id="GO:0006260">
    <property type="term" value="P:DNA replication"/>
    <property type="evidence" value="ECO:0007669"/>
    <property type="project" value="InterPro"/>
</dbReference>
<organism evidence="5 6">
    <name type="scientific">Candidatus Wolfebacteria bacterium RIFCSPHIGHO2_01_FULL_48_22</name>
    <dbReference type="NCBI Taxonomy" id="1802555"/>
    <lineage>
        <taxon>Bacteria</taxon>
        <taxon>Candidatus Wolfeibacteriota</taxon>
    </lineage>
</organism>
<dbReference type="PIRSF" id="PIRSF002070">
    <property type="entry name" value="SSB"/>
    <property type="match status" value="1"/>
</dbReference>
<dbReference type="EMBL" id="MGIP01000011">
    <property type="protein sequence ID" value="OGM91196.1"/>
    <property type="molecule type" value="Genomic_DNA"/>
</dbReference>
<dbReference type="HAMAP" id="MF_00984">
    <property type="entry name" value="SSB"/>
    <property type="match status" value="1"/>
</dbReference>
<dbReference type="AlphaFoldDB" id="A0A1F8DS18"/>
<evidence type="ECO:0000313" key="5">
    <source>
        <dbReference type="EMBL" id="OGM91196.1"/>
    </source>
</evidence>
<evidence type="ECO:0000313" key="6">
    <source>
        <dbReference type="Proteomes" id="UP000177029"/>
    </source>
</evidence>
<gene>
    <name evidence="5" type="ORF">A2755_02200</name>
</gene>
<protein>
    <recommendedName>
        <fullName evidence="2 3">Single-stranded DNA-binding protein</fullName>
        <shortName evidence="2">SSB</shortName>
    </recommendedName>
</protein>
<evidence type="ECO:0000256" key="2">
    <source>
        <dbReference type="HAMAP-Rule" id="MF_00984"/>
    </source>
</evidence>
<evidence type="ECO:0000256" key="3">
    <source>
        <dbReference type="PIRNR" id="PIRNR002070"/>
    </source>
</evidence>
<comment type="caution">
    <text evidence="2">Lacks conserved residue(s) required for the propagation of feature annotation.</text>
</comment>
<comment type="caution">
    <text evidence="5">The sequence shown here is derived from an EMBL/GenBank/DDBJ whole genome shotgun (WGS) entry which is preliminary data.</text>
</comment>
<reference evidence="5 6" key="1">
    <citation type="journal article" date="2016" name="Nat. Commun.">
        <title>Thousands of microbial genomes shed light on interconnected biogeochemical processes in an aquifer system.</title>
        <authorList>
            <person name="Anantharaman K."/>
            <person name="Brown C.T."/>
            <person name="Hug L.A."/>
            <person name="Sharon I."/>
            <person name="Castelle C.J."/>
            <person name="Probst A.J."/>
            <person name="Thomas B.C."/>
            <person name="Singh A."/>
            <person name="Wilkins M.J."/>
            <person name="Karaoz U."/>
            <person name="Brodie E.L."/>
            <person name="Williams K.H."/>
            <person name="Hubbard S.S."/>
            <person name="Banfield J.F."/>
        </authorList>
    </citation>
    <scope>NUCLEOTIDE SEQUENCE [LARGE SCALE GENOMIC DNA]</scope>
</reference>
<evidence type="ECO:0000256" key="1">
    <source>
        <dbReference type="ARBA" id="ARBA00023125"/>
    </source>
</evidence>
<name>A0A1F8DS18_9BACT</name>
<evidence type="ECO:0000256" key="4">
    <source>
        <dbReference type="SAM" id="MobiDB-lite"/>
    </source>
</evidence>
<dbReference type="GO" id="GO:0003697">
    <property type="term" value="F:single-stranded DNA binding"/>
    <property type="evidence" value="ECO:0007669"/>
    <property type="project" value="UniProtKB-UniRule"/>
</dbReference>
<accession>A0A1F8DS18</accession>
<dbReference type="InterPro" id="IPR011344">
    <property type="entry name" value="ssDNA-bd"/>
</dbReference>
<dbReference type="InterPro" id="IPR012340">
    <property type="entry name" value="NA-bd_OB-fold"/>
</dbReference>
<feature type="region of interest" description="Disordered" evidence="4">
    <location>
        <begin position="104"/>
        <end position="157"/>
    </location>
</feature>
<dbReference type="Pfam" id="PF00436">
    <property type="entry name" value="SSB"/>
    <property type="match status" value="1"/>
</dbReference>
<dbReference type="PANTHER" id="PTHR10302">
    <property type="entry name" value="SINGLE-STRANDED DNA-BINDING PROTEIN"/>
    <property type="match status" value="1"/>
</dbReference>
<dbReference type="SUPFAM" id="SSF50249">
    <property type="entry name" value="Nucleic acid-binding proteins"/>
    <property type="match status" value="1"/>
</dbReference>
<dbReference type="Proteomes" id="UP000177029">
    <property type="component" value="Unassembled WGS sequence"/>
</dbReference>
<feature type="compositionally biased region" description="Acidic residues" evidence="4">
    <location>
        <begin position="137"/>
        <end position="147"/>
    </location>
</feature>
<dbReference type="STRING" id="1802555.A2755_02200"/>
<comment type="subunit">
    <text evidence="2">Homotetramer.</text>
</comment>
<dbReference type="NCBIfam" id="TIGR00621">
    <property type="entry name" value="ssb"/>
    <property type="match status" value="1"/>
</dbReference>
<keyword evidence="1 2" id="KW-0238">DNA-binding</keyword>
<dbReference type="Gene3D" id="2.40.50.140">
    <property type="entry name" value="Nucleic acid-binding proteins"/>
    <property type="match status" value="1"/>
</dbReference>
<dbReference type="PANTHER" id="PTHR10302:SF27">
    <property type="entry name" value="SINGLE-STRANDED DNA-BINDING PROTEIN"/>
    <property type="match status" value="1"/>
</dbReference>